<reference evidence="1 2" key="1">
    <citation type="submission" date="2021-09" db="EMBL/GenBank/DDBJ databases">
        <title>The complete genome sequence of a new microorganism.</title>
        <authorList>
            <person name="Zi Z."/>
        </authorList>
    </citation>
    <scope>NUCLEOTIDE SEQUENCE [LARGE SCALE GENOMIC DNA]</scope>
    <source>
        <strain evidence="1 2">WGZ8</strain>
    </source>
</reference>
<dbReference type="RefSeq" id="WP_224310786.1">
    <property type="nucleotide sequence ID" value="NZ_JAIRBM010000001.1"/>
</dbReference>
<organism evidence="1 2">
    <name type="scientific">Microvirga puerhi</name>
    <dbReference type="NCBI Taxonomy" id="2876078"/>
    <lineage>
        <taxon>Bacteria</taxon>
        <taxon>Pseudomonadati</taxon>
        <taxon>Pseudomonadota</taxon>
        <taxon>Alphaproteobacteria</taxon>
        <taxon>Hyphomicrobiales</taxon>
        <taxon>Methylobacteriaceae</taxon>
        <taxon>Microvirga</taxon>
    </lineage>
</organism>
<accession>A0ABS7VHJ5</accession>
<sequence>MEPRIEHVARAFYWAEAGLDNWNEASEALKDNFRTYAWAAISLLDEESDLSLDHFGELPDKE</sequence>
<name>A0ABS7VHJ5_9HYPH</name>
<dbReference type="Proteomes" id="UP000704176">
    <property type="component" value="Unassembled WGS sequence"/>
</dbReference>
<evidence type="ECO:0000313" key="1">
    <source>
        <dbReference type="EMBL" id="MBZ6074724.1"/>
    </source>
</evidence>
<evidence type="ECO:0000313" key="2">
    <source>
        <dbReference type="Proteomes" id="UP000704176"/>
    </source>
</evidence>
<dbReference type="EMBL" id="JAIRBM010000001">
    <property type="protein sequence ID" value="MBZ6074724.1"/>
    <property type="molecule type" value="Genomic_DNA"/>
</dbReference>
<gene>
    <name evidence="1" type="ORF">K9B37_00215</name>
</gene>
<proteinExistence type="predicted"/>
<keyword evidence="2" id="KW-1185">Reference proteome</keyword>
<protein>
    <submittedName>
        <fullName evidence="1">Uncharacterized protein</fullName>
    </submittedName>
</protein>
<comment type="caution">
    <text evidence="1">The sequence shown here is derived from an EMBL/GenBank/DDBJ whole genome shotgun (WGS) entry which is preliminary data.</text>
</comment>